<comment type="caution">
    <text evidence="2">The sequence shown here is derived from an EMBL/GenBank/DDBJ whole genome shotgun (WGS) entry which is preliminary data.</text>
</comment>
<sequence>MTFRPTTATNEAIAQRVHNVVRDDRRKTIKEIAAEVGISVGSVHDVLHKHLNMHYVSQKLVPKMLSAEQKETRMTLAGDMISIADEDGDFLNKIIAGDETWCYLYDPVPKRQSSEWKSKTSPRKQQFPRDTSKGKVMLEVFFDSQGLIHHEFIPEGRTVTKELYVEILRRFRDAVRRKRPEKYNITAFDHPPYSPDLSPPDYFLFLRLKSHLKGRRFNAEELQKLQMIQANLDAHGPWDVTRLSRKHILPENEHFSSDAELHTSAANHCIDSENSVKNHDVKFKSSFMNITNTDDSTVCFNHDTEYEVYSLNTKVGTEATSPDNIQSEVSRLANIEMEATCIGSNDSCATSADGIQFEITYLENVKQFDSSYSDNYQPKVICIDDTNLEGASLNNIEYQTISSDNIKHQEISTDNIEPQVISTVNIESQAAPLDNIESQETTLDNIDPQGTSTDNTDSQVTSTDNIESQVASSLDNIEPQAPPFKNVKYWVTSLDNIEFQAIASDNIEPWVTPLHNVELKATLSENIGSRITPLDNIESQVDKIEPEETSVDNIEHQATSVDNIQAQATSLGNTEYQPTTLGNIEPQEIFLGNIDLQETFLSNIGSQATSLNNIEPQPTSADNIGPQATSLDNIEPQPTSVDNIDTQATSLDNIDPQATSLDNIEVQKISVDNIEYQETLLDHIETQAASTDNIESLSIFSDDIFGHETTILSTSRNIEIEANSINENIEPEAHSLSNDAICCAKPDIAEHLIKSDTTQNDELQSKIIQKNLFVVSKAIPLGYCVEVGNIVNHSESDDTFVQEGQDDPCDDTGIGHDTWMDKEMDHDNIKKSTVTNIQPCETMQDNNFDHCGSAECQVKDSSVTSTNISGGMRILEKKFDITLKRSVFQGSPTKDVSTEESPKKDKKKKKGLRTPSFLKKKKEKKKIAEA</sequence>
<dbReference type="Proteomes" id="UP001148838">
    <property type="component" value="Unassembled WGS sequence"/>
</dbReference>
<reference evidence="2 3" key="1">
    <citation type="journal article" date="2022" name="Allergy">
        <title>Genome assembly and annotation of Periplaneta americana reveal a comprehensive cockroach allergen profile.</title>
        <authorList>
            <person name="Wang L."/>
            <person name="Xiong Q."/>
            <person name="Saelim N."/>
            <person name="Wang L."/>
            <person name="Nong W."/>
            <person name="Wan A.T."/>
            <person name="Shi M."/>
            <person name="Liu X."/>
            <person name="Cao Q."/>
            <person name="Hui J.H.L."/>
            <person name="Sookrung N."/>
            <person name="Leung T.F."/>
            <person name="Tungtrongchitr A."/>
            <person name="Tsui S.K.W."/>
        </authorList>
    </citation>
    <scope>NUCLEOTIDE SEQUENCE [LARGE SCALE GENOMIC DNA]</scope>
    <source>
        <strain evidence="2">PWHHKU_190912</strain>
    </source>
</reference>
<gene>
    <name evidence="2" type="ORF">ANN_02945</name>
</gene>
<dbReference type="InterPro" id="IPR001888">
    <property type="entry name" value="Transposase_1"/>
</dbReference>
<evidence type="ECO:0000313" key="3">
    <source>
        <dbReference type="Proteomes" id="UP001148838"/>
    </source>
</evidence>
<feature type="region of interest" description="Disordered" evidence="1">
    <location>
        <begin position="889"/>
        <end position="930"/>
    </location>
</feature>
<proteinExistence type="predicted"/>
<feature type="compositionally biased region" description="Basic residues" evidence="1">
    <location>
        <begin position="904"/>
        <end position="930"/>
    </location>
</feature>
<dbReference type="PANTHER" id="PTHR46060:SF1">
    <property type="entry name" value="MARINER MOS1 TRANSPOSASE-LIKE PROTEIN"/>
    <property type="match status" value="1"/>
</dbReference>
<dbReference type="Gene3D" id="3.30.420.10">
    <property type="entry name" value="Ribonuclease H-like superfamily/Ribonuclease H"/>
    <property type="match status" value="2"/>
</dbReference>
<dbReference type="EMBL" id="JAJSOF020000001">
    <property type="protein sequence ID" value="KAJ4451482.1"/>
    <property type="molecule type" value="Genomic_DNA"/>
</dbReference>
<name>A0ABQ8TXP9_PERAM</name>
<keyword evidence="3" id="KW-1185">Reference proteome</keyword>
<evidence type="ECO:0000313" key="2">
    <source>
        <dbReference type="EMBL" id="KAJ4451482.1"/>
    </source>
</evidence>
<organism evidence="2 3">
    <name type="scientific">Periplaneta americana</name>
    <name type="common">American cockroach</name>
    <name type="synonym">Blatta americana</name>
    <dbReference type="NCBI Taxonomy" id="6978"/>
    <lineage>
        <taxon>Eukaryota</taxon>
        <taxon>Metazoa</taxon>
        <taxon>Ecdysozoa</taxon>
        <taxon>Arthropoda</taxon>
        <taxon>Hexapoda</taxon>
        <taxon>Insecta</taxon>
        <taxon>Pterygota</taxon>
        <taxon>Neoptera</taxon>
        <taxon>Polyneoptera</taxon>
        <taxon>Dictyoptera</taxon>
        <taxon>Blattodea</taxon>
        <taxon>Blattoidea</taxon>
        <taxon>Blattidae</taxon>
        <taxon>Blattinae</taxon>
        <taxon>Periplaneta</taxon>
    </lineage>
</organism>
<dbReference type="PANTHER" id="PTHR46060">
    <property type="entry name" value="MARINER MOS1 TRANSPOSASE-LIKE PROTEIN"/>
    <property type="match status" value="1"/>
</dbReference>
<dbReference type="InterPro" id="IPR052709">
    <property type="entry name" value="Transposase-MT_Hybrid"/>
</dbReference>
<protein>
    <submittedName>
        <fullName evidence="2">Uncharacterized protein</fullName>
    </submittedName>
</protein>
<evidence type="ECO:0000256" key="1">
    <source>
        <dbReference type="SAM" id="MobiDB-lite"/>
    </source>
</evidence>
<dbReference type="Pfam" id="PF01359">
    <property type="entry name" value="Transposase_1"/>
    <property type="match status" value="1"/>
</dbReference>
<accession>A0ABQ8TXP9</accession>
<dbReference type="InterPro" id="IPR036397">
    <property type="entry name" value="RNaseH_sf"/>
</dbReference>